<feature type="compositionally biased region" description="Acidic residues" evidence="1">
    <location>
        <begin position="497"/>
        <end position="510"/>
    </location>
</feature>
<feature type="domain" description="DUF4283" evidence="2">
    <location>
        <begin position="185"/>
        <end position="263"/>
    </location>
</feature>
<sequence length="546" mass="60386">MARKKQGGGVEFSSRITRSAASFNVLEDLEDDLDDLPILNSGILGNKQAVAAQQGIGSTGPGTVVKDMPVDPPGNKKHSGGKTVVVPGISVKDALSKVLTGNKKIVVPVAGEDATAVSKLQTPQLPGIDADKQLEVNEKSATPTPWSALFKDNRDPRHGIKLRYVPPKGDTLDFGDRILPSMVDMWGYCLVGHFTGKFPGLKAVHDLKAKWGVKCLVRSHKKGWLIFKFQNDEDRSRVLQEGPYIVFGKLLMLKELSENFSFEDEEFLKVPIWVKFHDLPLQLWNDEAMSEVSSMVGVPITTDKITQERINNDYARVLIEVDVSKPPPLSFPIRLPSQKVFKQSVVYETFPSYCFHCKEFGHHPFICKKLSKCGVGVDKEKEKHDVVVDVIEEVGVVSARTELTEPKEKEKGGAEKEKSVVAAIQKPNSVIHPTGLPSGPTGSNDQTASQDITPHPTGLPPDPTGSTGQIATQGQRDGKKLGEETEDPDTEAKSDTTDSENQYETEEEPDQEHHVKKTIKKSRRRKGETNEKYKRRLGRMMGRKIK</sequence>
<gene>
    <name evidence="3" type="ORF">CEPIT_LOCUS34419</name>
</gene>
<feature type="compositionally biased region" description="Basic residues" evidence="1">
    <location>
        <begin position="514"/>
        <end position="526"/>
    </location>
</feature>
<dbReference type="InterPro" id="IPR040256">
    <property type="entry name" value="At4g02000-like"/>
</dbReference>
<protein>
    <recommendedName>
        <fullName evidence="2">DUF4283 domain-containing protein</fullName>
    </recommendedName>
</protein>
<keyword evidence="4" id="KW-1185">Reference proteome</keyword>
<dbReference type="AlphaFoldDB" id="A0AAV0FIX1"/>
<feature type="compositionally biased region" description="Basic residues" evidence="1">
    <location>
        <begin position="533"/>
        <end position="546"/>
    </location>
</feature>
<feature type="compositionally biased region" description="Polar residues" evidence="1">
    <location>
        <begin position="464"/>
        <end position="475"/>
    </location>
</feature>
<dbReference type="EMBL" id="CAMAPF010000987">
    <property type="protein sequence ID" value="CAH9135329.1"/>
    <property type="molecule type" value="Genomic_DNA"/>
</dbReference>
<dbReference type="InterPro" id="IPR025558">
    <property type="entry name" value="DUF4283"/>
</dbReference>
<comment type="caution">
    <text evidence="3">The sequence shown here is derived from an EMBL/GenBank/DDBJ whole genome shotgun (WGS) entry which is preliminary data.</text>
</comment>
<dbReference type="Pfam" id="PF14111">
    <property type="entry name" value="DUF4283"/>
    <property type="match status" value="1"/>
</dbReference>
<evidence type="ECO:0000256" key="1">
    <source>
        <dbReference type="SAM" id="MobiDB-lite"/>
    </source>
</evidence>
<dbReference type="PANTHER" id="PTHR31286:SF168">
    <property type="entry name" value="DUF4283 DOMAIN-CONTAINING PROTEIN"/>
    <property type="match status" value="1"/>
</dbReference>
<feature type="compositionally biased region" description="Polar residues" evidence="1">
    <location>
        <begin position="440"/>
        <end position="452"/>
    </location>
</feature>
<feature type="region of interest" description="Disordered" evidence="1">
    <location>
        <begin position="425"/>
        <end position="546"/>
    </location>
</feature>
<evidence type="ECO:0000313" key="3">
    <source>
        <dbReference type="EMBL" id="CAH9135329.1"/>
    </source>
</evidence>
<proteinExistence type="predicted"/>
<evidence type="ECO:0000313" key="4">
    <source>
        <dbReference type="Proteomes" id="UP001152523"/>
    </source>
</evidence>
<evidence type="ECO:0000259" key="2">
    <source>
        <dbReference type="Pfam" id="PF14111"/>
    </source>
</evidence>
<dbReference type="PANTHER" id="PTHR31286">
    <property type="entry name" value="GLYCINE-RICH CELL WALL STRUCTURAL PROTEIN 1.8-LIKE"/>
    <property type="match status" value="1"/>
</dbReference>
<name>A0AAV0FIX1_9ASTE</name>
<accession>A0AAV0FIX1</accession>
<organism evidence="3 4">
    <name type="scientific">Cuscuta epithymum</name>
    <dbReference type="NCBI Taxonomy" id="186058"/>
    <lineage>
        <taxon>Eukaryota</taxon>
        <taxon>Viridiplantae</taxon>
        <taxon>Streptophyta</taxon>
        <taxon>Embryophyta</taxon>
        <taxon>Tracheophyta</taxon>
        <taxon>Spermatophyta</taxon>
        <taxon>Magnoliopsida</taxon>
        <taxon>eudicotyledons</taxon>
        <taxon>Gunneridae</taxon>
        <taxon>Pentapetalae</taxon>
        <taxon>asterids</taxon>
        <taxon>lamiids</taxon>
        <taxon>Solanales</taxon>
        <taxon>Convolvulaceae</taxon>
        <taxon>Cuscuteae</taxon>
        <taxon>Cuscuta</taxon>
        <taxon>Cuscuta subgen. Cuscuta</taxon>
    </lineage>
</organism>
<reference evidence="3" key="1">
    <citation type="submission" date="2022-07" db="EMBL/GenBank/DDBJ databases">
        <authorList>
            <person name="Macas J."/>
            <person name="Novak P."/>
            <person name="Neumann P."/>
        </authorList>
    </citation>
    <scope>NUCLEOTIDE SEQUENCE</scope>
</reference>
<dbReference type="Proteomes" id="UP001152523">
    <property type="component" value="Unassembled WGS sequence"/>
</dbReference>